<dbReference type="EMBL" id="JACHVQ010000001">
    <property type="protein sequence ID" value="MBB2892613.1"/>
    <property type="molecule type" value="Genomic_DNA"/>
</dbReference>
<evidence type="ECO:0000313" key="6">
    <source>
        <dbReference type="EMBL" id="MBB2892613.1"/>
    </source>
</evidence>
<comment type="subcellular location">
    <subcellularLocation>
        <location evidence="1">Cell envelope</location>
    </subcellularLocation>
</comment>
<dbReference type="PROSITE" id="PS51257">
    <property type="entry name" value="PROKAR_LIPOPROTEIN"/>
    <property type="match status" value="1"/>
</dbReference>
<dbReference type="GO" id="GO:0030313">
    <property type="term" value="C:cell envelope"/>
    <property type="evidence" value="ECO:0007669"/>
    <property type="project" value="UniProtKB-SubCell"/>
</dbReference>
<evidence type="ECO:0000256" key="4">
    <source>
        <dbReference type="ARBA" id="ARBA00022729"/>
    </source>
</evidence>
<dbReference type="AlphaFoldDB" id="A0A839N8Y4"/>
<dbReference type="Gene3D" id="3.40.190.10">
    <property type="entry name" value="Periplasmic binding protein-like II"/>
    <property type="match status" value="2"/>
</dbReference>
<dbReference type="CDD" id="cd14748">
    <property type="entry name" value="PBP2_UgpB"/>
    <property type="match status" value="1"/>
</dbReference>
<keyword evidence="7" id="KW-1185">Reference proteome</keyword>
<proteinExistence type="inferred from homology"/>
<feature type="chain" id="PRO_5039040399" evidence="5">
    <location>
        <begin position="29"/>
        <end position="446"/>
    </location>
</feature>
<evidence type="ECO:0000313" key="7">
    <source>
        <dbReference type="Proteomes" id="UP000559182"/>
    </source>
</evidence>
<dbReference type="RefSeq" id="WP_183320762.1">
    <property type="nucleotide sequence ID" value="NZ_JACHVQ010000001.1"/>
</dbReference>
<comment type="caution">
    <text evidence="6">The sequence shown here is derived from an EMBL/GenBank/DDBJ whole genome shotgun (WGS) entry which is preliminary data.</text>
</comment>
<organism evidence="6 7">
    <name type="scientific">Flexivirga oryzae</name>
    <dbReference type="NCBI Taxonomy" id="1794944"/>
    <lineage>
        <taxon>Bacteria</taxon>
        <taxon>Bacillati</taxon>
        <taxon>Actinomycetota</taxon>
        <taxon>Actinomycetes</taxon>
        <taxon>Micrococcales</taxon>
        <taxon>Dermacoccaceae</taxon>
        <taxon>Flexivirga</taxon>
    </lineage>
</organism>
<dbReference type="SUPFAM" id="SSF53850">
    <property type="entry name" value="Periplasmic binding protein-like II"/>
    <property type="match status" value="1"/>
</dbReference>
<dbReference type="PANTHER" id="PTHR43649">
    <property type="entry name" value="ARABINOSE-BINDING PROTEIN-RELATED"/>
    <property type="match status" value="1"/>
</dbReference>
<dbReference type="Proteomes" id="UP000559182">
    <property type="component" value="Unassembled WGS sequence"/>
</dbReference>
<evidence type="ECO:0000256" key="1">
    <source>
        <dbReference type="ARBA" id="ARBA00004196"/>
    </source>
</evidence>
<dbReference type="InterPro" id="IPR006059">
    <property type="entry name" value="SBP"/>
</dbReference>
<keyword evidence="4 5" id="KW-0732">Signal</keyword>
<name>A0A839N8Y4_9MICO</name>
<comment type="similarity">
    <text evidence="2">Belongs to the bacterial solute-binding protein 1 family.</text>
</comment>
<evidence type="ECO:0000256" key="2">
    <source>
        <dbReference type="ARBA" id="ARBA00008520"/>
    </source>
</evidence>
<gene>
    <name evidence="6" type="ORF">FHU39_002597</name>
</gene>
<protein>
    <submittedName>
        <fullName evidence="6">ABC-type glycerol-3-phosphate transport system substrate-binding protein</fullName>
    </submittedName>
</protein>
<sequence>MSHNTTRSRSVKLLTAVAVVGLAGVTAACGSTGSGGSSGGGGTGGGGGGGGGGKVTVTFMEAMSSGTLKPALQAQAAAFEKANPNIKIDLQPYSDYGTLANKLKAATSAGKPPTIAQVYPNDAATYAASKVIIPLDSFSGESQTVSTFYQGIQNDLKLSDGKTWMWPFAKSTVIMYYNPTMLKAAGQQVPKTWAQFATVAKAVSKNGVTALSIDPGSSSAPAGGTAVFEILCQAFGTPAWTKDGKPQFDSPAAVQALTYLTNLKKAGALAIGSNYPGQTALGAQKGTFDISSVASYYYNKQAVGKKFTMQTAAVPKGPSGNANQLAGGNVVMFGKASKAQQQAAWKFLQFLTTPRQQAIWSQSSGYLPVTAKALPLMKDFLKKNPYQKTAAEALQWAVGTPPYTSVTETQGDLAVGLQAALGSGKDPAAALKSAQANAEKHVKAGQ</sequence>
<feature type="signal peptide" evidence="5">
    <location>
        <begin position="1"/>
        <end position="28"/>
    </location>
</feature>
<evidence type="ECO:0000256" key="5">
    <source>
        <dbReference type="SAM" id="SignalP"/>
    </source>
</evidence>
<accession>A0A839N8Y4</accession>
<keyword evidence="3" id="KW-0813">Transport</keyword>
<evidence type="ECO:0000256" key="3">
    <source>
        <dbReference type="ARBA" id="ARBA00022448"/>
    </source>
</evidence>
<dbReference type="Pfam" id="PF13416">
    <property type="entry name" value="SBP_bac_8"/>
    <property type="match status" value="1"/>
</dbReference>
<dbReference type="PANTHER" id="PTHR43649:SF31">
    <property type="entry name" value="SN-GLYCEROL-3-PHOSPHATE-BINDING PERIPLASMIC PROTEIN UGPB"/>
    <property type="match status" value="1"/>
</dbReference>
<dbReference type="InterPro" id="IPR050490">
    <property type="entry name" value="Bact_solute-bd_prot1"/>
</dbReference>
<reference evidence="6 7" key="1">
    <citation type="submission" date="2020-08" db="EMBL/GenBank/DDBJ databases">
        <title>Sequencing the genomes of 1000 actinobacteria strains.</title>
        <authorList>
            <person name="Klenk H.-P."/>
        </authorList>
    </citation>
    <scope>NUCLEOTIDE SEQUENCE [LARGE SCALE GENOMIC DNA]</scope>
    <source>
        <strain evidence="6 7">DSM 105369</strain>
    </source>
</reference>